<dbReference type="Pfam" id="PF06197">
    <property type="entry name" value="DUF998"/>
    <property type="match status" value="1"/>
</dbReference>
<feature type="transmembrane region" description="Helical" evidence="1">
    <location>
        <begin position="96"/>
        <end position="114"/>
    </location>
</feature>
<sequence>MRTLTPPAPEAPRAPAPGPVTRRLLACGPAAGTLFVGAFLVQGALRAGYDPLRHPVSSLALGPHGWVQSANFVVAGLLTLAFTAGLARALRGSRSLPVLVGIWGAMLVAAGVFTTDPVSGYPPGTPDLLPHYSGLAAELHDLVSLPAFVALPVACAVFAVRCARAGERAWAVYSAVSAVVFAVAFGLATAAFAQAPALVAYGGLFQRVAVVTGWAWLALLGVRLLRRP</sequence>
<feature type="transmembrane region" description="Helical" evidence="1">
    <location>
        <begin position="65"/>
        <end position="84"/>
    </location>
</feature>
<dbReference type="EMBL" id="JAKRKC020000001">
    <property type="protein sequence ID" value="MCK2217168.1"/>
    <property type="molecule type" value="Genomic_DNA"/>
</dbReference>
<evidence type="ECO:0000256" key="1">
    <source>
        <dbReference type="SAM" id="Phobius"/>
    </source>
</evidence>
<proteinExistence type="predicted"/>
<reference evidence="2 3" key="1">
    <citation type="submission" date="2022-04" db="EMBL/GenBank/DDBJ databases">
        <title>Genome draft of Actinomadura sp. ATCC 31491.</title>
        <authorList>
            <person name="Shi X."/>
            <person name="Du Y."/>
        </authorList>
    </citation>
    <scope>NUCLEOTIDE SEQUENCE [LARGE SCALE GENOMIC DNA]</scope>
    <source>
        <strain evidence="2 3">ATCC 31491</strain>
    </source>
</reference>
<keyword evidence="1" id="KW-0812">Transmembrane</keyword>
<organism evidence="2 3">
    <name type="scientific">Actinomadura luzonensis</name>
    <dbReference type="NCBI Taxonomy" id="2805427"/>
    <lineage>
        <taxon>Bacteria</taxon>
        <taxon>Bacillati</taxon>
        <taxon>Actinomycetota</taxon>
        <taxon>Actinomycetes</taxon>
        <taxon>Streptosporangiales</taxon>
        <taxon>Thermomonosporaceae</taxon>
        <taxon>Actinomadura</taxon>
    </lineage>
</organism>
<feature type="transmembrane region" description="Helical" evidence="1">
    <location>
        <begin position="24"/>
        <end position="45"/>
    </location>
</feature>
<accession>A0ABT0FZ57</accession>
<dbReference type="InterPro" id="IPR009339">
    <property type="entry name" value="DUF998"/>
</dbReference>
<protein>
    <submittedName>
        <fullName evidence="2">DUF998 domain-containing protein</fullName>
    </submittedName>
</protein>
<keyword evidence="3" id="KW-1185">Reference proteome</keyword>
<feature type="transmembrane region" description="Helical" evidence="1">
    <location>
        <begin position="170"/>
        <end position="192"/>
    </location>
</feature>
<evidence type="ECO:0000313" key="2">
    <source>
        <dbReference type="EMBL" id="MCK2217168.1"/>
    </source>
</evidence>
<feature type="transmembrane region" description="Helical" evidence="1">
    <location>
        <begin position="204"/>
        <end position="225"/>
    </location>
</feature>
<dbReference type="Proteomes" id="UP001317259">
    <property type="component" value="Unassembled WGS sequence"/>
</dbReference>
<feature type="transmembrane region" description="Helical" evidence="1">
    <location>
        <begin position="142"/>
        <end position="163"/>
    </location>
</feature>
<evidence type="ECO:0000313" key="3">
    <source>
        <dbReference type="Proteomes" id="UP001317259"/>
    </source>
</evidence>
<comment type="caution">
    <text evidence="2">The sequence shown here is derived from an EMBL/GenBank/DDBJ whole genome shotgun (WGS) entry which is preliminary data.</text>
</comment>
<dbReference type="RefSeq" id="WP_242374740.1">
    <property type="nucleotide sequence ID" value="NZ_JAKRKC020000001.1"/>
</dbReference>
<gene>
    <name evidence="2" type="ORF">MF672_025765</name>
</gene>
<keyword evidence="1" id="KW-0472">Membrane</keyword>
<keyword evidence="1" id="KW-1133">Transmembrane helix</keyword>
<name>A0ABT0FZ57_9ACTN</name>